<organism evidence="1 2">
    <name type="scientific">Flavisolibacter tropicus</name>
    <dbReference type="NCBI Taxonomy" id="1492898"/>
    <lineage>
        <taxon>Bacteria</taxon>
        <taxon>Pseudomonadati</taxon>
        <taxon>Bacteroidota</taxon>
        <taxon>Chitinophagia</taxon>
        <taxon>Chitinophagales</taxon>
        <taxon>Chitinophagaceae</taxon>
        <taxon>Flavisolibacter</taxon>
    </lineage>
</organism>
<accession>A0A172TX75</accession>
<dbReference type="AlphaFoldDB" id="A0A172TX75"/>
<dbReference type="Proteomes" id="UP000077177">
    <property type="component" value="Chromosome"/>
</dbReference>
<evidence type="ECO:0000313" key="2">
    <source>
        <dbReference type="Proteomes" id="UP000077177"/>
    </source>
</evidence>
<dbReference type="EMBL" id="CP011390">
    <property type="protein sequence ID" value="ANE51606.1"/>
    <property type="molecule type" value="Genomic_DNA"/>
</dbReference>
<reference evidence="1 2" key="2">
    <citation type="journal article" date="2016" name="Int. J. Syst. Evol. Microbiol.">
        <title>Flavisolibacter tropicus sp. nov., isolated from tropical soil.</title>
        <authorList>
            <person name="Lee J.J."/>
            <person name="Kang M.S."/>
            <person name="Kim G.S."/>
            <person name="Lee C.S."/>
            <person name="Lim S."/>
            <person name="Lee J."/>
            <person name="Roh S.H."/>
            <person name="Kang H."/>
            <person name="Ha J.M."/>
            <person name="Bae S."/>
            <person name="Jung H.Y."/>
            <person name="Kim M.K."/>
        </authorList>
    </citation>
    <scope>NUCLEOTIDE SEQUENCE [LARGE SCALE GENOMIC DNA]</scope>
    <source>
        <strain evidence="1 2">LCS9</strain>
    </source>
</reference>
<reference evidence="2" key="1">
    <citation type="submission" date="2015-01" db="EMBL/GenBank/DDBJ databases">
        <title>Flavisolibacter sp./LCS9/ whole genome sequencing.</title>
        <authorList>
            <person name="Kim M.K."/>
            <person name="Srinivasan S."/>
            <person name="Lee J.-J."/>
        </authorList>
    </citation>
    <scope>NUCLEOTIDE SEQUENCE [LARGE SCALE GENOMIC DNA]</scope>
    <source>
        <strain evidence="2">LCS9</strain>
    </source>
</reference>
<proteinExistence type="predicted"/>
<evidence type="ECO:0000313" key="1">
    <source>
        <dbReference type="EMBL" id="ANE51606.1"/>
    </source>
</evidence>
<sequence length="133" mass="15262">MKGHTVVKDSLIETVVLKKNEVDLLTDILFNNFYKTKTKVRVITQCYEPRNAILFIDKKGILRDYILICFHCDRYDLGSNQLKDIGDECYGKTEKLRTFFKEKGLLFGTDMSVNSYPGETNKDPGIPSALENN</sequence>
<name>A0A172TX75_9BACT</name>
<gene>
    <name evidence="1" type="ORF">SY85_14960</name>
</gene>
<keyword evidence="2" id="KW-1185">Reference proteome</keyword>
<protein>
    <submittedName>
        <fullName evidence="1">Uncharacterized protein</fullName>
    </submittedName>
</protein>
<dbReference type="KEGG" id="fla:SY85_14960"/>